<dbReference type="NCBIfam" id="TIGR02254">
    <property type="entry name" value="YjjG_YfnB"/>
    <property type="match status" value="1"/>
</dbReference>
<dbReference type="Gene3D" id="1.10.150.240">
    <property type="entry name" value="Putative phosphatase, domain 2"/>
    <property type="match status" value="1"/>
</dbReference>
<evidence type="ECO:0000313" key="2">
    <source>
        <dbReference type="Proteomes" id="UP000050949"/>
    </source>
</evidence>
<evidence type="ECO:0000313" key="1">
    <source>
        <dbReference type="EMBL" id="KRM29500.1"/>
    </source>
</evidence>
<dbReference type="Gene3D" id="3.40.50.1000">
    <property type="entry name" value="HAD superfamily/HAD-like"/>
    <property type="match status" value="1"/>
</dbReference>
<dbReference type="PANTHER" id="PTHR47478">
    <property type="match status" value="1"/>
</dbReference>
<dbReference type="InterPro" id="IPR041492">
    <property type="entry name" value="HAD_2"/>
</dbReference>
<dbReference type="PATRIC" id="fig|1122147.4.peg.539"/>
<dbReference type="GeneID" id="78511158"/>
<name>A0A0R1XSE2_9LACO</name>
<gene>
    <name evidence="1" type="ORF">FC91_GL000519</name>
</gene>
<dbReference type="AlphaFoldDB" id="A0A0R1XSE2"/>
<dbReference type="InterPro" id="IPR006439">
    <property type="entry name" value="HAD-SF_hydro_IA"/>
</dbReference>
<dbReference type="SFLD" id="SFLDS00003">
    <property type="entry name" value="Haloacid_Dehalogenase"/>
    <property type="match status" value="1"/>
</dbReference>
<dbReference type="Proteomes" id="UP000050949">
    <property type="component" value="Unassembled WGS sequence"/>
</dbReference>
<dbReference type="NCBIfam" id="TIGR01549">
    <property type="entry name" value="HAD-SF-IA-v1"/>
    <property type="match status" value="1"/>
</dbReference>
<protein>
    <submittedName>
        <fullName evidence="1">Haloacid dehalogenase-like family hydrolase</fullName>
    </submittedName>
</protein>
<dbReference type="GO" id="GO:0008253">
    <property type="term" value="F:5'-nucleotidase activity"/>
    <property type="evidence" value="ECO:0007669"/>
    <property type="project" value="InterPro"/>
</dbReference>
<dbReference type="SUPFAM" id="SSF56784">
    <property type="entry name" value="HAD-like"/>
    <property type="match status" value="1"/>
</dbReference>
<dbReference type="InterPro" id="IPR023198">
    <property type="entry name" value="PGP-like_dom2"/>
</dbReference>
<comment type="caution">
    <text evidence="1">The sequence shown here is derived from an EMBL/GenBank/DDBJ whole genome shotgun (WGS) entry which is preliminary data.</text>
</comment>
<dbReference type="InterPro" id="IPR023214">
    <property type="entry name" value="HAD_sf"/>
</dbReference>
<reference evidence="1 2" key="1">
    <citation type="journal article" date="2015" name="Genome Announc.">
        <title>Expanding the biotechnology potential of lactobacilli through comparative genomics of 213 strains and associated genera.</title>
        <authorList>
            <person name="Sun Z."/>
            <person name="Harris H.M."/>
            <person name="McCann A."/>
            <person name="Guo C."/>
            <person name="Argimon S."/>
            <person name="Zhang W."/>
            <person name="Yang X."/>
            <person name="Jeffery I.B."/>
            <person name="Cooney J.C."/>
            <person name="Kagawa T.F."/>
            <person name="Liu W."/>
            <person name="Song Y."/>
            <person name="Salvetti E."/>
            <person name="Wrobel A."/>
            <person name="Rasinkangas P."/>
            <person name="Parkhill J."/>
            <person name="Rea M.C."/>
            <person name="O'Sullivan O."/>
            <person name="Ritari J."/>
            <person name="Douillard F.P."/>
            <person name="Paul Ross R."/>
            <person name="Yang R."/>
            <person name="Briner A.E."/>
            <person name="Felis G.E."/>
            <person name="de Vos W.M."/>
            <person name="Barrangou R."/>
            <person name="Klaenhammer T.R."/>
            <person name="Caufield P.W."/>
            <person name="Cui Y."/>
            <person name="Zhang H."/>
            <person name="O'Toole P.W."/>
        </authorList>
    </citation>
    <scope>NUCLEOTIDE SEQUENCE [LARGE SCALE GENOMIC DNA]</scope>
    <source>
        <strain evidence="1 2">DSM 16991</strain>
    </source>
</reference>
<dbReference type="InterPro" id="IPR052550">
    <property type="entry name" value="Pyrimidine_5'-ntase_YjjG"/>
</dbReference>
<dbReference type="InterPro" id="IPR036412">
    <property type="entry name" value="HAD-like_sf"/>
</dbReference>
<keyword evidence="1" id="KW-0378">Hydrolase</keyword>
<dbReference type="eggNOG" id="COG1011">
    <property type="taxonomic scope" value="Bacteria"/>
</dbReference>
<dbReference type="EMBL" id="AZFW01000013">
    <property type="protein sequence ID" value="KRM29500.1"/>
    <property type="molecule type" value="Genomic_DNA"/>
</dbReference>
<dbReference type="OrthoDB" id="9802350at2"/>
<proteinExistence type="predicted"/>
<dbReference type="Pfam" id="PF13419">
    <property type="entry name" value="HAD_2"/>
    <property type="match status" value="1"/>
</dbReference>
<dbReference type="RefSeq" id="WP_035440659.1">
    <property type="nucleotide sequence ID" value="NZ_AUEH01000032.1"/>
</dbReference>
<dbReference type="PANTHER" id="PTHR47478:SF1">
    <property type="entry name" value="PYRIMIDINE 5'-NUCLEOTIDASE YJJG"/>
    <property type="match status" value="1"/>
</dbReference>
<dbReference type="InterPro" id="IPR011951">
    <property type="entry name" value="HAD-SF_hydro_IA_YjjG/PynA"/>
</dbReference>
<organism evidence="1 2">
    <name type="scientific">Schleiferilactobacillus harbinensis DSM 16991</name>
    <dbReference type="NCBI Taxonomy" id="1122147"/>
    <lineage>
        <taxon>Bacteria</taxon>
        <taxon>Bacillati</taxon>
        <taxon>Bacillota</taxon>
        <taxon>Bacilli</taxon>
        <taxon>Lactobacillales</taxon>
        <taxon>Lactobacillaceae</taxon>
        <taxon>Schleiferilactobacillus</taxon>
    </lineage>
</organism>
<sequence length="230" mass="26629">MAYRFLLFDIDDTLLDFKAGEMKSLREMFAELQLPRDPRLEPTYLRINQSLWEAYERGDITREDIFRQRFVKTFKHLQINADGLLAERVYHAKLDQQAVVIPRVTETLAALQDYELYIVSNGIEPVQLDRLRKSGLAHYFRDVFVSDSVGVQKPTKAFFTYTAQHIPGFHHREALIIGDSLTSDIQGGMNAHIDTVWYNPHFQPNRSAVRPTYQLNEISDLTALLLANQD</sequence>
<dbReference type="SFLD" id="SFLDG01129">
    <property type="entry name" value="C1.5:_HAD__Beta-PGM__Phosphata"/>
    <property type="match status" value="1"/>
</dbReference>
<accession>A0A0R1XSE2</accession>